<keyword evidence="1" id="KW-1133">Transmembrane helix</keyword>
<feature type="domain" description="DUF7408" evidence="2">
    <location>
        <begin position="197"/>
        <end position="314"/>
    </location>
</feature>
<reference evidence="3" key="1">
    <citation type="submission" date="2022-05" db="EMBL/GenBank/DDBJ databases">
        <title>Novel bacterial taxa in a minimal lignocellulolytic consortium and its capacity to transform plastics disclosed by genome-resolved metagenomics.</title>
        <authorList>
            <person name="Rodriguez C.A.D."/>
            <person name="Diaz-Garcia L."/>
            <person name="Herrera K."/>
            <person name="Tarazona N.A."/>
            <person name="Sproer C."/>
            <person name="Overmann J."/>
            <person name="Jimenez D.J."/>
        </authorList>
    </citation>
    <scope>NUCLEOTIDE SEQUENCE</scope>
    <source>
        <strain evidence="3">MAG5</strain>
    </source>
</reference>
<dbReference type="KEGG" id="plig:NAG76_16960"/>
<evidence type="ECO:0000259" key="2">
    <source>
        <dbReference type="Pfam" id="PF24157"/>
    </source>
</evidence>
<dbReference type="SUPFAM" id="SSF52317">
    <property type="entry name" value="Class I glutamine amidotransferase-like"/>
    <property type="match status" value="1"/>
</dbReference>
<dbReference type="AlphaFoldDB" id="A0A9J6ZBJ2"/>
<dbReference type="Gene3D" id="3.40.50.880">
    <property type="match status" value="1"/>
</dbReference>
<gene>
    <name evidence="3" type="ORF">NAG76_16960</name>
</gene>
<evidence type="ECO:0000256" key="1">
    <source>
        <dbReference type="SAM" id="Phobius"/>
    </source>
</evidence>
<name>A0A9J6ZBJ2_9BACL</name>
<dbReference type="InterPro" id="IPR055831">
    <property type="entry name" value="DUF7408"/>
</dbReference>
<dbReference type="InterPro" id="IPR029062">
    <property type="entry name" value="Class_I_gatase-like"/>
</dbReference>
<evidence type="ECO:0000313" key="4">
    <source>
        <dbReference type="Proteomes" id="UP001056756"/>
    </source>
</evidence>
<protein>
    <recommendedName>
        <fullName evidence="2">DUF7408 domain-containing protein</fullName>
    </recommendedName>
</protein>
<evidence type="ECO:0000313" key="3">
    <source>
        <dbReference type="EMBL" id="URN93509.1"/>
    </source>
</evidence>
<feature type="transmembrane region" description="Helical" evidence="1">
    <location>
        <begin position="372"/>
        <end position="393"/>
    </location>
</feature>
<keyword evidence="1" id="KW-0472">Membrane</keyword>
<feature type="transmembrane region" description="Helical" evidence="1">
    <location>
        <begin position="405"/>
        <end position="423"/>
    </location>
</feature>
<dbReference type="EMBL" id="CP097899">
    <property type="protein sequence ID" value="URN93509.1"/>
    <property type="molecule type" value="Genomic_DNA"/>
</dbReference>
<dbReference type="Pfam" id="PF24157">
    <property type="entry name" value="DUF7408"/>
    <property type="match status" value="1"/>
</dbReference>
<accession>A0A9J6ZBJ2</accession>
<keyword evidence="1" id="KW-0812">Transmembrane</keyword>
<dbReference type="Proteomes" id="UP001056756">
    <property type="component" value="Chromosome"/>
</dbReference>
<proteinExistence type="predicted"/>
<organism evidence="3 4">
    <name type="scientific">Candidatus Pristimantibacillus lignocellulolyticus</name>
    <dbReference type="NCBI Taxonomy" id="2994561"/>
    <lineage>
        <taxon>Bacteria</taxon>
        <taxon>Bacillati</taxon>
        <taxon>Bacillota</taxon>
        <taxon>Bacilli</taxon>
        <taxon>Bacillales</taxon>
        <taxon>Paenibacillaceae</taxon>
        <taxon>Candidatus Pristimantibacillus</taxon>
    </lineage>
</organism>
<sequence length="789" mass="87377">MINVKNQKIMLYVLIMLVPLWLLSITSSSLVYGSTVENKVTKSIHIGAKVGYDGQYRVNTPTPVFVTLKNNFDRDVKGELVFNISTAQGNTVSHVVPVEIVSGSEIQLTMNVDGNFGSKLNSFQFYEGTMEKGNQLDVTGDINVVGKSVASSAVVGIISSDPDTLNFLLLLRGQGYDLTTVIMEEDFVADSADYLDMFNVLVLNDVITSTWSEQKVDALTEWVAKGGTLLVGGGANYGQTMKAIEDILPVNGQSTTILEDTSVITQYALSENPLDPIQIIQGSLTQGESLITSNNNPIVARNTVGKGTVIYTAFDLSLKPFSVWEGRTSFIQTLLSDSIVPTAVSGGYYNEDPNWILQQAAQYFPRLEAPPVMLLMLVFAIYVVLIAPILYVILKRVDKREWSWWIIPASAVLTTLIVVYLGAMNKTENYVHSVDIVEQTGDTTIVRGIGSVFLASNKDLSIDVPSIQYVTLSPNNYNGNGNANPLKRDKEYVIRYDGDHKELQWNNNKYWTTRSFLKSPIVFDEGEINKIDVSIEKRNDQMILVIENNTGVNLSHLSFINGGNVEVIGELAKGESTELQLTSPLQYTTVNTYRYSYGGQIFSQSSNAWEEYPRETALIDNGTTIGDSIKLVAFSYSDNSIYQVNNKKVKTDQLTLWNVNLLDLILEQMPDSHLVEPVVTTEDNANLQMQSDNTFYLHNGAILLTYPLNGTMSADAIGSFQPVFEQYYFNDFNMALFNETTQAWDKYSGEPSFKLADYVNDKKALVLKMESINGGEGVIPTLLVEGGSQ</sequence>